<dbReference type="Proteomes" id="UP001162992">
    <property type="component" value="Chromosome 10"/>
</dbReference>
<comment type="caution">
    <text evidence="1">The sequence shown here is derived from an EMBL/GenBank/DDBJ whole genome shotgun (WGS) entry which is preliminary data.</text>
</comment>
<reference evidence="2" key="1">
    <citation type="journal article" date="2024" name="Proc. Natl. Acad. Sci. U.S.A.">
        <title>Extraordinary preservation of gene collinearity over three hundred million years revealed in homosporous lycophytes.</title>
        <authorList>
            <person name="Li C."/>
            <person name="Wickell D."/>
            <person name="Kuo L.Y."/>
            <person name="Chen X."/>
            <person name="Nie B."/>
            <person name="Liao X."/>
            <person name="Peng D."/>
            <person name="Ji J."/>
            <person name="Jenkins J."/>
            <person name="Williams M."/>
            <person name="Shu S."/>
            <person name="Plott C."/>
            <person name="Barry K."/>
            <person name="Rajasekar S."/>
            <person name="Grimwood J."/>
            <person name="Han X."/>
            <person name="Sun S."/>
            <person name="Hou Z."/>
            <person name="He W."/>
            <person name="Dai G."/>
            <person name="Sun C."/>
            <person name="Schmutz J."/>
            <person name="Leebens-Mack J.H."/>
            <person name="Li F.W."/>
            <person name="Wang L."/>
        </authorList>
    </citation>
    <scope>NUCLEOTIDE SEQUENCE [LARGE SCALE GENOMIC DNA]</scope>
    <source>
        <strain evidence="2">cv. PW_Plant_1</strain>
    </source>
</reference>
<gene>
    <name evidence="1" type="ORF">O6H91_10G030100</name>
</gene>
<keyword evidence="2" id="KW-1185">Reference proteome</keyword>
<organism evidence="1 2">
    <name type="scientific">Diphasiastrum complanatum</name>
    <name type="common">Issler's clubmoss</name>
    <name type="synonym">Lycopodium complanatum</name>
    <dbReference type="NCBI Taxonomy" id="34168"/>
    <lineage>
        <taxon>Eukaryota</taxon>
        <taxon>Viridiplantae</taxon>
        <taxon>Streptophyta</taxon>
        <taxon>Embryophyta</taxon>
        <taxon>Tracheophyta</taxon>
        <taxon>Lycopodiopsida</taxon>
        <taxon>Lycopodiales</taxon>
        <taxon>Lycopodiaceae</taxon>
        <taxon>Lycopodioideae</taxon>
        <taxon>Diphasiastrum</taxon>
    </lineage>
</organism>
<sequence>MWHGFLMFQHCICLDFLLRNEDSTLNLRIHLLTSFLSSCFCTSQSGSSESSTHALLLVSFYFLSIQFT</sequence>
<name>A0ACC2CFV6_DIPCM</name>
<proteinExistence type="predicted"/>
<protein>
    <submittedName>
        <fullName evidence="1">Uncharacterized protein</fullName>
    </submittedName>
</protein>
<dbReference type="EMBL" id="CM055101">
    <property type="protein sequence ID" value="KAJ7540774.1"/>
    <property type="molecule type" value="Genomic_DNA"/>
</dbReference>
<evidence type="ECO:0000313" key="1">
    <source>
        <dbReference type="EMBL" id="KAJ7540774.1"/>
    </source>
</evidence>
<evidence type="ECO:0000313" key="2">
    <source>
        <dbReference type="Proteomes" id="UP001162992"/>
    </source>
</evidence>
<accession>A0ACC2CFV6</accession>